<accession>X1RTD8</accession>
<reference evidence="2" key="1">
    <citation type="journal article" date="2014" name="Front. Microbiol.">
        <title>High frequency of phylogenetically diverse reductive dehalogenase-homologous genes in deep subseafloor sedimentary metagenomes.</title>
        <authorList>
            <person name="Kawai M."/>
            <person name="Futagami T."/>
            <person name="Toyoda A."/>
            <person name="Takaki Y."/>
            <person name="Nishi S."/>
            <person name="Hori S."/>
            <person name="Arai W."/>
            <person name="Tsubouchi T."/>
            <person name="Morono Y."/>
            <person name="Uchiyama I."/>
            <person name="Ito T."/>
            <person name="Fujiyama A."/>
            <person name="Inagaki F."/>
            <person name="Takami H."/>
        </authorList>
    </citation>
    <scope>NUCLEOTIDE SEQUENCE</scope>
    <source>
        <strain evidence="2">Expedition CK06-06</strain>
    </source>
</reference>
<evidence type="ECO:0000259" key="1">
    <source>
        <dbReference type="Pfam" id="PF17955"/>
    </source>
</evidence>
<dbReference type="EMBL" id="BARW01005859">
    <property type="protein sequence ID" value="GAI83982.1"/>
    <property type="molecule type" value="Genomic_DNA"/>
</dbReference>
<sequence>MKLKTMLLKMESDQPIKEGTDKLRGFFAQKFNSYLLVHNHLGRGKSFFSWMIVPNPLEA</sequence>
<feature type="domain" description="Cas6b N-terminal" evidence="1">
    <location>
        <begin position="1"/>
        <end position="49"/>
    </location>
</feature>
<feature type="non-terminal residue" evidence="2">
    <location>
        <position position="59"/>
    </location>
</feature>
<evidence type="ECO:0000313" key="2">
    <source>
        <dbReference type="EMBL" id="GAI83982.1"/>
    </source>
</evidence>
<dbReference type="AlphaFoldDB" id="X1RTD8"/>
<dbReference type="InterPro" id="IPR041528">
    <property type="entry name" value="Cas6b_N"/>
</dbReference>
<dbReference type="Pfam" id="PF17955">
    <property type="entry name" value="Cas6b_N"/>
    <property type="match status" value="1"/>
</dbReference>
<proteinExistence type="predicted"/>
<organism evidence="2">
    <name type="scientific">marine sediment metagenome</name>
    <dbReference type="NCBI Taxonomy" id="412755"/>
    <lineage>
        <taxon>unclassified sequences</taxon>
        <taxon>metagenomes</taxon>
        <taxon>ecological metagenomes</taxon>
    </lineage>
</organism>
<gene>
    <name evidence="2" type="ORF">S12H4_12379</name>
</gene>
<protein>
    <recommendedName>
        <fullName evidence="1">Cas6b N-terminal domain-containing protein</fullName>
    </recommendedName>
</protein>
<name>X1RTD8_9ZZZZ</name>
<comment type="caution">
    <text evidence="2">The sequence shown here is derived from an EMBL/GenBank/DDBJ whole genome shotgun (WGS) entry which is preliminary data.</text>
</comment>